<organism evidence="3 4">
    <name type="scientific">Cylindrotheca closterium</name>
    <dbReference type="NCBI Taxonomy" id="2856"/>
    <lineage>
        <taxon>Eukaryota</taxon>
        <taxon>Sar</taxon>
        <taxon>Stramenopiles</taxon>
        <taxon>Ochrophyta</taxon>
        <taxon>Bacillariophyta</taxon>
        <taxon>Bacillariophyceae</taxon>
        <taxon>Bacillariophycidae</taxon>
        <taxon>Bacillariales</taxon>
        <taxon>Bacillariaceae</taxon>
        <taxon>Cylindrotheca</taxon>
    </lineage>
</organism>
<accession>A0AAD2JGP7</accession>
<keyword evidence="1" id="KW-0175">Coiled coil</keyword>
<reference evidence="3" key="1">
    <citation type="submission" date="2023-08" db="EMBL/GenBank/DDBJ databases">
        <authorList>
            <person name="Audoor S."/>
            <person name="Bilcke G."/>
        </authorList>
    </citation>
    <scope>NUCLEOTIDE SEQUENCE</scope>
</reference>
<feature type="coiled-coil region" evidence="1">
    <location>
        <begin position="489"/>
        <end position="558"/>
    </location>
</feature>
<feature type="compositionally biased region" description="Polar residues" evidence="2">
    <location>
        <begin position="67"/>
        <end position="76"/>
    </location>
</feature>
<feature type="coiled-coil region" evidence="1">
    <location>
        <begin position="252"/>
        <end position="335"/>
    </location>
</feature>
<dbReference type="EMBL" id="CAKOGP040001725">
    <property type="protein sequence ID" value="CAJ1947277.1"/>
    <property type="molecule type" value="Genomic_DNA"/>
</dbReference>
<feature type="compositionally biased region" description="Basic and acidic residues" evidence="2">
    <location>
        <begin position="77"/>
        <end position="96"/>
    </location>
</feature>
<dbReference type="AlphaFoldDB" id="A0AAD2JGP7"/>
<evidence type="ECO:0000313" key="3">
    <source>
        <dbReference type="EMBL" id="CAJ1947277.1"/>
    </source>
</evidence>
<evidence type="ECO:0000313" key="4">
    <source>
        <dbReference type="Proteomes" id="UP001295423"/>
    </source>
</evidence>
<gene>
    <name evidence="3" type="ORF">CYCCA115_LOCUS11066</name>
</gene>
<dbReference type="Proteomes" id="UP001295423">
    <property type="component" value="Unassembled WGS sequence"/>
</dbReference>
<feature type="compositionally biased region" description="Basic and acidic residues" evidence="2">
    <location>
        <begin position="386"/>
        <end position="395"/>
    </location>
</feature>
<comment type="caution">
    <text evidence="3">The sequence shown here is derived from an EMBL/GenBank/DDBJ whole genome shotgun (WGS) entry which is preliminary data.</text>
</comment>
<feature type="compositionally biased region" description="Low complexity" evidence="2">
    <location>
        <begin position="21"/>
        <end position="38"/>
    </location>
</feature>
<feature type="region of interest" description="Disordered" evidence="2">
    <location>
        <begin position="1"/>
        <end position="97"/>
    </location>
</feature>
<feature type="region of interest" description="Disordered" evidence="2">
    <location>
        <begin position="386"/>
        <end position="408"/>
    </location>
</feature>
<name>A0AAD2JGP7_9STRA</name>
<sequence>MECIENTIITGFKRKRFVSESDAGSSSTHDESSASSSSSPPPPLGNKITTRSSKQKPRRPLPLRSTKGVSSPSQGSEKLDTSDASKSKSKTKEGKNDVNNMNCLVSAIGIIEGLENKSLSPTVVQTNTNGEEGKENSDPVKKNNAKGIVELVSQHVGISRHRAPPAIFSPLGSIHNQDQTTNQDSLQLSQVDHQMDTGPTKNKQSHSPHLLPIPGANTVEQMLVATNAELRRKHCQFEQQMVQQANQIRDLHAKLQNQATEHNAAVMKLKEEESRRMLVKTTNETKERIQRLQDENDAQKDALKKKFDEQMKSILEEKDAQLETLKKELETGQSERAKDKQIMQSLVKHSAEQDTLNKKCEARMKNMLKEKDVELETFKKELETVRSESKKEKQMMESNSQRSAAKIKEQSEALDRYRLEHNRKESLLRTENNKLKKEISKMLKTGEKTTRIIDDKERLVEILRKQNYDIGQRLGESKQYFEQQLNTAQQQHNDKMNSFEAMLQNALQQQRSFSSEKQQLNRDKRAMQQTIGCLETSLEEMEQELEQLKLNHAMQIGLMPSADEEED</sequence>
<evidence type="ECO:0000256" key="2">
    <source>
        <dbReference type="SAM" id="MobiDB-lite"/>
    </source>
</evidence>
<evidence type="ECO:0000256" key="1">
    <source>
        <dbReference type="SAM" id="Coils"/>
    </source>
</evidence>
<proteinExistence type="predicted"/>
<protein>
    <submittedName>
        <fullName evidence="3">Uncharacterized protein</fullName>
    </submittedName>
</protein>
<keyword evidence="4" id="KW-1185">Reference proteome</keyword>